<accession>D3B0N3</accession>
<evidence type="ECO:0000313" key="2">
    <source>
        <dbReference type="Proteomes" id="UP000001396"/>
    </source>
</evidence>
<dbReference type="AlphaFoldDB" id="D3B0N3"/>
<dbReference type="Proteomes" id="UP000001396">
    <property type="component" value="Unassembled WGS sequence"/>
</dbReference>
<reference evidence="1 2" key="1">
    <citation type="journal article" date="2011" name="Genome Res.">
        <title>Phylogeny-wide analysis of social amoeba genomes highlights ancient origins for complex intercellular communication.</title>
        <authorList>
            <person name="Heidel A.J."/>
            <person name="Lawal H.M."/>
            <person name="Felder M."/>
            <person name="Schilde C."/>
            <person name="Helps N.R."/>
            <person name="Tunggal B."/>
            <person name="Rivero F."/>
            <person name="John U."/>
            <person name="Schleicher M."/>
            <person name="Eichinger L."/>
            <person name="Platzer M."/>
            <person name="Noegel A.A."/>
            <person name="Schaap P."/>
            <person name="Gloeckner G."/>
        </authorList>
    </citation>
    <scope>NUCLEOTIDE SEQUENCE [LARGE SCALE GENOMIC DNA]</scope>
    <source>
        <strain evidence="2">ATCC 26659 / Pp 5 / PN500</strain>
    </source>
</reference>
<dbReference type="RefSeq" id="XP_020436968.1">
    <property type="nucleotide sequence ID" value="XM_020572851.1"/>
</dbReference>
<evidence type="ECO:0000313" key="1">
    <source>
        <dbReference type="EMBL" id="EFA84857.1"/>
    </source>
</evidence>
<dbReference type="EMBL" id="ADBJ01000008">
    <property type="protein sequence ID" value="EFA84857.1"/>
    <property type="molecule type" value="Genomic_DNA"/>
</dbReference>
<proteinExistence type="predicted"/>
<dbReference type="GeneID" id="31357377"/>
<name>D3B0N3_HETP5</name>
<gene>
    <name evidence="1" type="ORF">PPL_01850</name>
</gene>
<keyword evidence="2" id="KW-1185">Reference proteome</keyword>
<organism evidence="1 2">
    <name type="scientific">Heterostelium pallidum (strain ATCC 26659 / Pp 5 / PN500)</name>
    <name type="common">Cellular slime mold</name>
    <name type="synonym">Polysphondylium pallidum</name>
    <dbReference type="NCBI Taxonomy" id="670386"/>
    <lineage>
        <taxon>Eukaryota</taxon>
        <taxon>Amoebozoa</taxon>
        <taxon>Evosea</taxon>
        <taxon>Eumycetozoa</taxon>
        <taxon>Dictyostelia</taxon>
        <taxon>Acytosteliales</taxon>
        <taxon>Acytosteliaceae</taxon>
        <taxon>Heterostelium</taxon>
    </lineage>
</organism>
<sequence>MLFAVYSFCKVGGDIKISKICAEVENSDFFKGDRVVTTVGWATGRLIEVLCQKQLFRYIIRSYDTYAYRKGKFSEQSKRGSIVFNLGSWWRFTYNEVFSVDWVLRKHHFGLLADKLKREPHKLFYPDLFTMNLLNSIDIIPFDVFKHLFRIYGDSIVCDHFYNPLVQNAFLFGRKDIVEHIQRAYRPSYLESQ</sequence>
<comment type="caution">
    <text evidence="1">The sequence shown here is derived from an EMBL/GenBank/DDBJ whole genome shotgun (WGS) entry which is preliminary data.</text>
</comment>
<dbReference type="InParanoid" id="D3B0N3"/>
<protein>
    <submittedName>
        <fullName evidence="1">Uncharacterized protein</fullName>
    </submittedName>
</protein>